<reference evidence="1" key="1">
    <citation type="submission" date="2021-06" db="EMBL/GenBank/DDBJ databases">
        <authorList>
            <person name="Kallberg Y."/>
            <person name="Tangrot J."/>
            <person name="Rosling A."/>
        </authorList>
    </citation>
    <scope>NUCLEOTIDE SEQUENCE</scope>
    <source>
        <strain evidence="1">AU212A</strain>
    </source>
</reference>
<gene>
    <name evidence="1" type="ORF">SCALOS_LOCUS4732</name>
</gene>
<evidence type="ECO:0000313" key="1">
    <source>
        <dbReference type="EMBL" id="CAG8538187.1"/>
    </source>
</evidence>
<organism evidence="1 2">
    <name type="scientific">Scutellospora calospora</name>
    <dbReference type="NCBI Taxonomy" id="85575"/>
    <lineage>
        <taxon>Eukaryota</taxon>
        <taxon>Fungi</taxon>
        <taxon>Fungi incertae sedis</taxon>
        <taxon>Mucoromycota</taxon>
        <taxon>Glomeromycotina</taxon>
        <taxon>Glomeromycetes</taxon>
        <taxon>Diversisporales</taxon>
        <taxon>Gigasporaceae</taxon>
        <taxon>Scutellospora</taxon>
    </lineage>
</organism>
<dbReference type="EMBL" id="CAJVPM010006734">
    <property type="protein sequence ID" value="CAG8538187.1"/>
    <property type="molecule type" value="Genomic_DNA"/>
</dbReference>
<keyword evidence="2" id="KW-1185">Reference proteome</keyword>
<accession>A0ACA9LLR3</accession>
<protein>
    <submittedName>
        <fullName evidence="1">750_t:CDS:1</fullName>
    </submittedName>
</protein>
<name>A0ACA9LLR3_9GLOM</name>
<comment type="caution">
    <text evidence="1">The sequence shown here is derived from an EMBL/GenBank/DDBJ whole genome shotgun (WGS) entry which is preliminary data.</text>
</comment>
<sequence>MEFSNICACCYKQKKRCKRKGEYREDQFPQCANCKVTMKDPPIEYNFIEEDGKVYLDFGDEFKFEISLALSAVSSIYVPPVPIIFTNSVTQSGYLSQYYTLPVANSVYNNGDENLSDYFVFNEENVIYNDNM</sequence>
<evidence type="ECO:0000313" key="2">
    <source>
        <dbReference type="Proteomes" id="UP000789860"/>
    </source>
</evidence>
<proteinExistence type="predicted"/>
<dbReference type="Proteomes" id="UP000789860">
    <property type="component" value="Unassembled WGS sequence"/>
</dbReference>